<organism evidence="4 5">
    <name type="scientific">Fictibacillus enclensis</name>
    <dbReference type="NCBI Taxonomy" id="1017270"/>
    <lineage>
        <taxon>Bacteria</taxon>
        <taxon>Bacillati</taxon>
        <taxon>Bacillota</taxon>
        <taxon>Bacilli</taxon>
        <taxon>Bacillales</taxon>
        <taxon>Fictibacillaceae</taxon>
        <taxon>Fictibacillus</taxon>
    </lineage>
</organism>
<keyword evidence="2" id="KW-0413">Isomerase</keyword>
<dbReference type="Pfam" id="PF02567">
    <property type="entry name" value="PhzC-PhzF"/>
    <property type="match status" value="1"/>
</dbReference>
<comment type="caution">
    <text evidence="4">The sequence shown here is derived from an EMBL/GenBank/DDBJ whole genome shotgun (WGS) entry which is preliminary data.</text>
</comment>
<dbReference type="NCBIfam" id="TIGR00654">
    <property type="entry name" value="PhzF_family"/>
    <property type="match status" value="1"/>
</dbReference>
<keyword evidence="5" id="KW-1185">Reference proteome</keyword>
<accession>A0A0V8IZX3</accession>
<dbReference type="SUPFAM" id="SSF54506">
    <property type="entry name" value="Diaminopimelate epimerase-like"/>
    <property type="match status" value="1"/>
</dbReference>
<protein>
    <recommendedName>
        <fullName evidence="6">Phenazine biosynthesis protein PhzF</fullName>
    </recommendedName>
</protein>
<proteinExistence type="inferred from homology"/>
<dbReference type="EMBL" id="LNQN01000007">
    <property type="protein sequence ID" value="KSU80382.1"/>
    <property type="molecule type" value="Genomic_DNA"/>
</dbReference>
<dbReference type="AlphaFoldDB" id="A0A0V8IZX3"/>
<dbReference type="GO" id="GO:0016853">
    <property type="term" value="F:isomerase activity"/>
    <property type="evidence" value="ECO:0007669"/>
    <property type="project" value="UniProtKB-KW"/>
</dbReference>
<evidence type="ECO:0000313" key="5">
    <source>
        <dbReference type="Proteomes" id="UP000054099"/>
    </source>
</evidence>
<evidence type="ECO:0000256" key="2">
    <source>
        <dbReference type="ARBA" id="ARBA00023235"/>
    </source>
</evidence>
<feature type="active site" evidence="3">
    <location>
        <position position="45"/>
    </location>
</feature>
<evidence type="ECO:0008006" key="6">
    <source>
        <dbReference type="Google" id="ProtNLM"/>
    </source>
</evidence>
<dbReference type="InterPro" id="IPR003719">
    <property type="entry name" value="Phenazine_PhzF-like"/>
</dbReference>
<dbReference type="PIRSF" id="PIRSF016184">
    <property type="entry name" value="PhzC_PhzF"/>
    <property type="match status" value="1"/>
</dbReference>
<dbReference type="GO" id="GO:0005737">
    <property type="term" value="C:cytoplasm"/>
    <property type="evidence" value="ECO:0007669"/>
    <property type="project" value="TreeGrafter"/>
</dbReference>
<comment type="similarity">
    <text evidence="1">Belongs to the PhzF family.</text>
</comment>
<dbReference type="Gene3D" id="3.10.310.10">
    <property type="entry name" value="Diaminopimelate Epimerase, Chain A, domain 1"/>
    <property type="match status" value="2"/>
</dbReference>
<evidence type="ECO:0000256" key="3">
    <source>
        <dbReference type="PIRSR" id="PIRSR016184-1"/>
    </source>
</evidence>
<dbReference type="RefSeq" id="WP_061975346.1">
    <property type="nucleotide sequence ID" value="NZ_FMAV01000005.1"/>
</dbReference>
<gene>
    <name evidence="4" type="ORF">AS030_20850</name>
</gene>
<dbReference type="PANTHER" id="PTHR13774">
    <property type="entry name" value="PHENAZINE BIOSYNTHESIS PROTEIN"/>
    <property type="match status" value="1"/>
</dbReference>
<reference evidence="4 5" key="1">
    <citation type="journal article" date="2014" name="Antonie Van Leeuwenhoek">
        <title>Fictibacillus enclensis sp. nov., isolated from marine sediment.</title>
        <authorList>
            <person name="Dastager S.G."/>
            <person name="Mawlankar R."/>
            <person name="Srinivasan K."/>
            <person name="Tang S.K."/>
            <person name="Lee J.C."/>
            <person name="Ramana V.V."/>
            <person name="Shouche Y.S."/>
        </authorList>
    </citation>
    <scope>NUCLEOTIDE SEQUENCE [LARGE SCALE GENOMIC DNA]</scope>
    <source>
        <strain evidence="4 5">NIO-1003</strain>
    </source>
</reference>
<dbReference type="PANTHER" id="PTHR13774:SF39">
    <property type="entry name" value="BIOSYNTHESIS PROTEIN, PUTATIVE-RELATED"/>
    <property type="match status" value="1"/>
</dbReference>
<evidence type="ECO:0000313" key="4">
    <source>
        <dbReference type="EMBL" id="KSU80382.1"/>
    </source>
</evidence>
<dbReference type="Proteomes" id="UP000054099">
    <property type="component" value="Unassembled WGS sequence"/>
</dbReference>
<evidence type="ECO:0000256" key="1">
    <source>
        <dbReference type="ARBA" id="ARBA00008270"/>
    </source>
</evidence>
<name>A0A0V8IZX3_9BACL</name>
<sequence>MSYEVVHTNVFSLEEGGGNPCPVVLNADDLTTEEMQRMTKDFAHETAFVLKPTRPDCDVKFRFFVPLHEMEMCIHATIGSTTVLVKRGLIKHSPLQVETLLGPVRVEWEVKGSEVDVTVEQFSPEFKDENPSKEEVCKALGIGMDDIHDFPVQSVSASRYKLIIPLKSVETLNRLTPDYEYLWKLCDEYNTTGFYPFAIEQNNGQSVQARQFPKRAGYNEDPATGVAACALGAYLTEHNVFSSLSEGWNSYRVIQGVAMDRPSIIVSETCSKENKVIRTRIKGNALETR</sequence>